<evidence type="ECO:0000313" key="1">
    <source>
        <dbReference type="EMBL" id="KKL65281.1"/>
    </source>
</evidence>
<sequence>MKYRTQINLLTIMVFEEENALRITSFMETNQTLVMTNRTHRIRWYDATVKDLRVFRIPIEFLTYNFENMRIEGQLIEEINKIGNDLDFEEESDREIYTGIFEETLQQGSDKTKTSRLKKSIANTQQDTPAIISYGGIILDGNRRFMVLKQLFNEESIKSDGIPDRFKYMEVVRLDVGISKSQLLAIQTLNQLFEEDRVDYTLINQALAVRKLRTAGYDRLAIAKMFNTDSTDIEEFEEVLNLIDFFLEENELKKRY</sequence>
<name>A0A0F9EGB2_9ZZZZ</name>
<proteinExistence type="predicted"/>
<reference evidence="1" key="1">
    <citation type="journal article" date="2015" name="Nature">
        <title>Complex archaea that bridge the gap between prokaryotes and eukaryotes.</title>
        <authorList>
            <person name="Spang A."/>
            <person name="Saw J.H."/>
            <person name="Jorgensen S.L."/>
            <person name="Zaremba-Niedzwiedzka K."/>
            <person name="Martijn J."/>
            <person name="Lind A.E."/>
            <person name="van Eijk R."/>
            <person name="Schleper C."/>
            <person name="Guy L."/>
            <person name="Ettema T.J."/>
        </authorList>
    </citation>
    <scope>NUCLEOTIDE SEQUENCE</scope>
</reference>
<feature type="non-terminal residue" evidence="1">
    <location>
        <position position="256"/>
    </location>
</feature>
<organism evidence="1">
    <name type="scientific">marine sediment metagenome</name>
    <dbReference type="NCBI Taxonomy" id="412755"/>
    <lineage>
        <taxon>unclassified sequences</taxon>
        <taxon>metagenomes</taxon>
        <taxon>ecological metagenomes</taxon>
    </lineage>
</organism>
<accession>A0A0F9EGB2</accession>
<gene>
    <name evidence="1" type="ORF">LCGC14_2156560</name>
</gene>
<dbReference type="AlphaFoldDB" id="A0A0F9EGB2"/>
<dbReference type="EMBL" id="LAZR01027586">
    <property type="protein sequence ID" value="KKL65281.1"/>
    <property type="molecule type" value="Genomic_DNA"/>
</dbReference>
<evidence type="ECO:0008006" key="2">
    <source>
        <dbReference type="Google" id="ProtNLM"/>
    </source>
</evidence>
<protein>
    <recommendedName>
        <fullName evidence="2">ParB/Sulfiredoxin domain-containing protein</fullName>
    </recommendedName>
</protein>
<comment type="caution">
    <text evidence="1">The sequence shown here is derived from an EMBL/GenBank/DDBJ whole genome shotgun (WGS) entry which is preliminary data.</text>
</comment>